<protein>
    <submittedName>
        <fullName evidence="1">Uncharacterized protein</fullName>
    </submittedName>
</protein>
<evidence type="ECO:0000313" key="2">
    <source>
        <dbReference type="Proteomes" id="UP000324832"/>
    </source>
</evidence>
<dbReference type="AlphaFoldDB" id="A0A5E4PXW0"/>
<evidence type="ECO:0000313" key="1">
    <source>
        <dbReference type="EMBL" id="VVC90034.1"/>
    </source>
</evidence>
<gene>
    <name evidence="1" type="ORF">LSINAPIS_LOCUS3035</name>
</gene>
<reference evidence="1 2" key="1">
    <citation type="submission" date="2017-07" db="EMBL/GenBank/DDBJ databases">
        <authorList>
            <person name="Talla V."/>
            <person name="Backstrom N."/>
        </authorList>
    </citation>
    <scope>NUCLEOTIDE SEQUENCE [LARGE SCALE GENOMIC DNA]</scope>
</reference>
<keyword evidence="2" id="KW-1185">Reference proteome</keyword>
<sequence>MDELSLVQICDSNFTDEEVESGKNNLFNALAGEGLKLIQRKGEDKRKKNIRDVLKVASMSAKDLNRLPPVSFDHVDVTRLLKDILILKTELQHPRNDSISKLEMENLKTSIVSEVCSRMGPSSDTRNVPVPSRKKVENAGAKLLNTDMTRAILTSLDTVVSPPSYRDIANRTSMQRINVDSMRTGRKVGNEHDDDGFTVQLRNSNKCGTATDPSKLKVAQLPEAIYLSRLESTCTVEDVKEHIESKGAQAIDALMLPQRKELDF</sequence>
<proteinExistence type="predicted"/>
<dbReference type="Proteomes" id="UP000324832">
    <property type="component" value="Unassembled WGS sequence"/>
</dbReference>
<organism evidence="1 2">
    <name type="scientific">Leptidea sinapis</name>
    <dbReference type="NCBI Taxonomy" id="189913"/>
    <lineage>
        <taxon>Eukaryota</taxon>
        <taxon>Metazoa</taxon>
        <taxon>Ecdysozoa</taxon>
        <taxon>Arthropoda</taxon>
        <taxon>Hexapoda</taxon>
        <taxon>Insecta</taxon>
        <taxon>Pterygota</taxon>
        <taxon>Neoptera</taxon>
        <taxon>Endopterygota</taxon>
        <taxon>Lepidoptera</taxon>
        <taxon>Glossata</taxon>
        <taxon>Ditrysia</taxon>
        <taxon>Papilionoidea</taxon>
        <taxon>Pieridae</taxon>
        <taxon>Dismorphiinae</taxon>
        <taxon>Leptidea</taxon>
    </lineage>
</organism>
<accession>A0A5E4PXW0</accession>
<name>A0A5E4PXW0_9NEOP</name>
<dbReference type="EMBL" id="FZQP02000682">
    <property type="protein sequence ID" value="VVC90034.1"/>
    <property type="molecule type" value="Genomic_DNA"/>
</dbReference>
<feature type="non-terminal residue" evidence="1">
    <location>
        <position position="264"/>
    </location>
</feature>